<keyword evidence="3" id="KW-1185">Reference proteome</keyword>
<evidence type="ECO:0000256" key="1">
    <source>
        <dbReference type="SAM" id="MobiDB-lite"/>
    </source>
</evidence>
<dbReference type="EMBL" id="PGOL01000475">
    <property type="protein sequence ID" value="PKI70068.1"/>
    <property type="molecule type" value="Genomic_DNA"/>
</dbReference>
<proteinExistence type="predicted"/>
<reference evidence="2 3" key="1">
    <citation type="submission" date="2017-11" db="EMBL/GenBank/DDBJ databases">
        <title>De-novo sequencing of pomegranate (Punica granatum L.) genome.</title>
        <authorList>
            <person name="Akparov Z."/>
            <person name="Amiraslanov A."/>
            <person name="Hajiyeva S."/>
            <person name="Abbasov M."/>
            <person name="Kaur K."/>
            <person name="Hamwieh A."/>
            <person name="Solovyev V."/>
            <person name="Salamov A."/>
            <person name="Braich B."/>
            <person name="Kosarev P."/>
            <person name="Mahmoud A."/>
            <person name="Hajiyev E."/>
            <person name="Babayeva S."/>
            <person name="Izzatullayeva V."/>
            <person name="Mammadov A."/>
            <person name="Mammadov A."/>
            <person name="Sharifova S."/>
            <person name="Ojaghi J."/>
            <person name="Eynullazada K."/>
            <person name="Bayramov B."/>
            <person name="Abdulazimova A."/>
            <person name="Shahmuradov I."/>
        </authorList>
    </citation>
    <scope>NUCLEOTIDE SEQUENCE [LARGE SCALE GENOMIC DNA]</scope>
    <source>
        <strain evidence="3">cv. AG2017</strain>
        <tissue evidence="2">Leaf</tissue>
    </source>
</reference>
<organism evidence="2 3">
    <name type="scientific">Punica granatum</name>
    <name type="common">Pomegranate</name>
    <dbReference type="NCBI Taxonomy" id="22663"/>
    <lineage>
        <taxon>Eukaryota</taxon>
        <taxon>Viridiplantae</taxon>
        <taxon>Streptophyta</taxon>
        <taxon>Embryophyta</taxon>
        <taxon>Tracheophyta</taxon>
        <taxon>Spermatophyta</taxon>
        <taxon>Magnoliopsida</taxon>
        <taxon>eudicotyledons</taxon>
        <taxon>Gunneridae</taxon>
        <taxon>Pentapetalae</taxon>
        <taxon>rosids</taxon>
        <taxon>malvids</taxon>
        <taxon>Myrtales</taxon>
        <taxon>Lythraceae</taxon>
        <taxon>Punica</taxon>
    </lineage>
</organism>
<accession>A0A2I0KNM2</accession>
<feature type="region of interest" description="Disordered" evidence="1">
    <location>
        <begin position="1"/>
        <end position="21"/>
    </location>
</feature>
<sequence length="215" mass="24080">MRLALSPCPPPETLAQVPVSPMASSGADNLIEATSITRVSMRSCGIPIPDEPIIRLSPGLRKPHVKSILIQQTKRSLNGRPMSSGISLHSKVAEPTEGNSWNCRSSRSADCCGALTTKVSSLLLVPGIICGERRQRFIGHKTVWFQPCIRKHCFYEQRIKRWKHGINSTCVLCQDEEKSIENLFFSRTYSRGIWNLILQLDEEGRACGTWNYEVI</sequence>
<name>A0A2I0KNM2_PUNGR</name>
<evidence type="ECO:0000313" key="3">
    <source>
        <dbReference type="Proteomes" id="UP000233551"/>
    </source>
</evidence>
<evidence type="ECO:0000313" key="2">
    <source>
        <dbReference type="EMBL" id="PKI70068.1"/>
    </source>
</evidence>
<gene>
    <name evidence="2" type="ORF">CRG98_009531</name>
</gene>
<dbReference type="Proteomes" id="UP000233551">
    <property type="component" value="Unassembled WGS sequence"/>
</dbReference>
<comment type="caution">
    <text evidence="2">The sequence shown here is derived from an EMBL/GenBank/DDBJ whole genome shotgun (WGS) entry which is preliminary data.</text>
</comment>
<dbReference type="AlphaFoldDB" id="A0A2I0KNM2"/>
<protein>
    <submittedName>
        <fullName evidence="2">Uncharacterized protein</fullName>
    </submittedName>
</protein>